<sequence length="249" mass="29090">MPKIFRTMIRLSIVPFLASLFLLASSSVTVGQTVDQFNSWWFYSGKYILSDHYSMRTLYAWSRHDFVNVWQQSKLRMGIERRISRNFNAGAGYEWVVLFPYGEHPVPEKRTEHRVYEEITFKTKQGRFGLNTGILLEHRFMERNRRDRLRFKVGANFPWLRLKSGKNESGSQSLGIVCYNQFFINLGSAAKNVTLGQNRIYIGLDFQIIKGVKLGLGYMNQLIRIKENKAENNHTIVVGFSHKMDFTKK</sequence>
<keyword evidence="2" id="KW-0614">Plasmid</keyword>
<keyword evidence="1" id="KW-0732">Signal</keyword>
<evidence type="ECO:0000256" key="1">
    <source>
        <dbReference type="SAM" id="SignalP"/>
    </source>
</evidence>
<evidence type="ECO:0000313" key="3">
    <source>
        <dbReference type="Proteomes" id="UP001348817"/>
    </source>
</evidence>
<feature type="signal peptide" evidence="1">
    <location>
        <begin position="1"/>
        <end position="26"/>
    </location>
</feature>
<accession>A0AAU9CHW8</accession>
<dbReference type="KEGG" id="fax:FUAX_41830"/>
<dbReference type="AlphaFoldDB" id="A0AAU9CHW8"/>
<protein>
    <recommendedName>
        <fullName evidence="4">DUF2490 domain-containing protein</fullName>
    </recommendedName>
</protein>
<dbReference type="EMBL" id="AP025315">
    <property type="protein sequence ID" value="BDD11751.1"/>
    <property type="molecule type" value="Genomic_DNA"/>
</dbReference>
<dbReference type="InterPro" id="IPR019619">
    <property type="entry name" value="DUF2490"/>
</dbReference>
<organism evidence="2 3">
    <name type="scientific">Fulvitalea axinellae</name>
    <dbReference type="NCBI Taxonomy" id="1182444"/>
    <lineage>
        <taxon>Bacteria</taxon>
        <taxon>Pseudomonadati</taxon>
        <taxon>Bacteroidota</taxon>
        <taxon>Cytophagia</taxon>
        <taxon>Cytophagales</taxon>
        <taxon>Persicobacteraceae</taxon>
        <taxon>Fulvitalea</taxon>
    </lineage>
</organism>
<evidence type="ECO:0008006" key="4">
    <source>
        <dbReference type="Google" id="ProtNLM"/>
    </source>
</evidence>
<gene>
    <name evidence="2" type="ORF">FUAX_41830</name>
</gene>
<geneLocation type="plasmid" evidence="2 3">
    <name>pFA1</name>
</geneLocation>
<feature type="chain" id="PRO_5043806938" description="DUF2490 domain-containing protein" evidence="1">
    <location>
        <begin position="27"/>
        <end position="249"/>
    </location>
</feature>
<dbReference type="Pfam" id="PF10677">
    <property type="entry name" value="DUF2490"/>
    <property type="match status" value="1"/>
</dbReference>
<reference evidence="2 3" key="1">
    <citation type="submission" date="2021-12" db="EMBL/GenBank/DDBJ databases">
        <title>Genome sequencing of bacteria with rrn-lacking chromosome and rrn-plasmid.</title>
        <authorList>
            <person name="Anda M."/>
            <person name="Iwasaki W."/>
        </authorList>
    </citation>
    <scope>NUCLEOTIDE SEQUENCE [LARGE SCALE GENOMIC DNA]</scope>
    <source>
        <strain evidence="2 3">DSM 100852</strain>
        <plasmid evidence="2 3">pFA1</plasmid>
    </source>
</reference>
<dbReference type="Proteomes" id="UP001348817">
    <property type="component" value="Plasmid pFA1"/>
</dbReference>
<name>A0AAU9CHW8_9BACT</name>
<evidence type="ECO:0000313" key="2">
    <source>
        <dbReference type="EMBL" id="BDD11751.1"/>
    </source>
</evidence>
<proteinExistence type="predicted"/>
<keyword evidence="3" id="KW-1185">Reference proteome</keyword>